<name>G0UWY6_TRYCI</name>
<evidence type="ECO:0000256" key="1">
    <source>
        <dbReference type="SAM" id="MobiDB-lite"/>
    </source>
</evidence>
<gene>
    <name evidence="2" type="ORF">TCIL3000_10_6760</name>
</gene>
<evidence type="ECO:0000313" key="2">
    <source>
        <dbReference type="EMBL" id="CCC93903.1"/>
    </source>
</evidence>
<sequence>MFYHGSHPEHPMRISQNPPLGQLCSICKASAHSSAPGWYHCTQEGCHYMLCRKCQEIDEQLFEVPQVVIRSPVLPYENMDVCLRTRPRSDSYVLCPLYPARLMVAVSSAKGSIDPGETYYRLGTGGWTNASHVVRVVPSQQLIEELARAHIADDPSQNNLMHLSVLLECINESYRLMEERSPYGLIMASLIYYPLIQCCPNLRLASAESRMAFVRASLGYIHYVFHYVLDEANQWLKSYDPKVKTTVLTLYVELLGKSLIVARDLTLSQNVTLPRELEPLVVETARIVVDLVPILDNGEKQYAETGSTSMCSPSIVSHQRNFAEEQLRLLSCCHEIVKMAGWLLVHNSAFTYGRKDIIPFRVAVSLTPGSETLERLLCQVTTNALEKDSSLQRRVHDLDVVEVAVSLAGRASCTESELAVFRLIAAVAHESQPNISQISSLVITPLMELASNALNTLVANAAFDCFAEFAHNGSHFSQSCCCASDEGVGYTQMCSAVLHPNEAPRQMMYVYKACGKQVLLCQYCSEKHPPMGGVSVCAPQQAHFHCHCRYCPSEHTAKVCSPPCVGSTPAVQRMMKEGITHLMLFWLGRGESAVANSVGRLSLKIPVPAEVIVGLCEILLKQGLVGYGDAALAVTAKAHLPDIKELQRRHPNAAISQYLPAPATTLDDKNHFADCTPGRDSDDNDADGLSPSPDVALRSNGAVSVGSDVTPPVADILMASRAYLNTVI</sequence>
<dbReference type="VEuPathDB" id="TriTrypDB:TcIL3000_10_6760"/>
<dbReference type="EMBL" id="HE575323">
    <property type="protein sequence ID" value="CCC93903.1"/>
    <property type="molecule type" value="Genomic_DNA"/>
</dbReference>
<protein>
    <submittedName>
        <fullName evidence="2">Uncharacterized protein</fullName>
    </submittedName>
</protein>
<proteinExistence type="predicted"/>
<feature type="compositionally biased region" description="Basic and acidic residues" evidence="1">
    <location>
        <begin position="669"/>
        <end position="681"/>
    </location>
</feature>
<reference evidence="2" key="1">
    <citation type="journal article" date="2012" name="Proc. Natl. Acad. Sci. U.S.A.">
        <title>Antigenic diversity is generated by distinct evolutionary mechanisms in African trypanosome species.</title>
        <authorList>
            <person name="Jackson A.P."/>
            <person name="Berry A."/>
            <person name="Aslett M."/>
            <person name="Allison H.C."/>
            <person name="Burton P."/>
            <person name="Vavrova-Anderson J."/>
            <person name="Brown R."/>
            <person name="Browne H."/>
            <person name="Corton N."/>
            <person name="Hauser H."/>
            <person name="Gamble J."/>
            <person name="Gilderthorp R."/>
            <person name="Marcello L."/>
            <person name="McQuillan J."/>
            <person name="Otto T.D."/>
            <person name="Quail M.A."/>
            <person name="Sanders M.J."/>
            <person name="van Tonder A."/>
            <person name="Ginger M.L."/>
            <person name="Field M.C."/>
            <person name="Barry J.D."/>
            <person name="Hertz-Fowler C."/>
            <person name="Berriman M."/>
        </authorList>
    </citation>
    <scope>NUCLEOTIDE SEQUENCE</scope>
    <source>
        <strain evidence="2">IL3000</strain>
    </source>
</reference>
<organism evidence="2">
    <name type="scientific">Trypanosoma congolense (strain IL3000)</name>
    <dbReference type="NCBI Taxonomy" id="1068625"/>
    <lineage>
        <taxon>Eukaryota</taxon>
        <taxon>Discoba</taxon>
        <taxon>Euglenozoa</taxon>
        <taxon>Kinetoplastea</taxon>
        <taxon>Metakinetoplastina</taxon>
        <taxon>Trypanosomatida</taxon>
        <taxon>Trypanosomatidae</taxon>
        <taxon>Trypanosoma</taxon>
        <taxon>Nannomonas</taxon>
    </lineage>
</organism>
<feature type="region of interest" description="Disordered" evidence="1">
    <location>
        <begin position="669"/>
        <end position="703"/>
    </location>
</feature>
<dbReference type="AlphaFoldDB" id="G0UWY6"/>
<accession>G0UWY6</accession>